<comment type="caution">
    <text evidence="8">The sequence shown here is derived from an EMBL/GenBank/DDBJ whole genome shotgun (WGS) entry which is preliminary data.</text>
</comment>
<feature type="domain" description="Pyrroline-5-carboxylate reductase dimerisation" evidence="7">
    <location>
        <begin position="147"/>
        <end position="250"/>
    </location>
</feature>
<evidence type="ECO:0000259" key="7">
    <source>
        <dbReference type="Pfam" id="PF14748"/>
    </source>
</evidence>
<dbReference type="InterPro" id="IPR028939">
    <property type="entry name" value="P5C_Rdtase_cat_N"/>
</dbReference>
<evidence type="ECO:0000256" key="5">
    <source>
        <dbReference type="PIRSR" id="PIRSR000193-1"/>
    </source>
</evidence>
<feature type="binding site" evidence="5">
    <location>
        <begin position="84"/>
        <end position="86"/>
    </location>
    <ligand>
        <name>NADP(+)</name>
        <dbReference type="ChEBI" id="CHEBI:58349"/>
    </ligand>
</feature>
<sequence length="252" mass="26873">MRIAIIGVGRLGTIIAKALSEHNEVILVDKHPEDLVTLAGDVGAKATDDMTVTKFVDIAVISVKPTQVEEVIKKIPEANLIVSCAAGIPIKKLESWGAKNIIRIMPNICAEVDQAVIAYAMHTETERKEKVFLTAFTALGMCLKVDEQHLDPITATSGSGPAFMAYFAQAMIEEAVANGLTEEDAELVVAQTLIGTGTLMKSGWTTKKIIETVASPGGTTEAGLKMLDEKGTNKAIHTAVKFATEKAKELGK</sequence>
<dbReference type="InterPro" id="IPR008927">
    <property type="entry name" value="6-PGluconate_DH-like_C_sf"/>
</dbReference>
<proteinExistence type="inferred from homology"/>
<evidence type="ECO:0000259" key="6">
    <source>
        <dbReference type="Pfam" id="PF03807"/>
    </source>
</evidence>
<dbReference type="PANTHER" id="PTHR11645">
    <property type="entry name" value="PYRROLINE-5-CARBOXYLATE REDUCTASE"/>
    <property type="match status" value="1"/>
</dbReference>
<comment type="similarity">
    <text evidence="1 4">Belongs to the pyrroline-5-carboxylate reductase family.</text>
</comment>
<dbReference type="EMBL" id="CABMJJ010000009">
    <property type="protein sequence ID" value="VVC04486.1"/>
    <property type="molecule type" value="Genomic_DNA"/>
</dbReference>
<evidence type="ECO:0000256" key="3">
    <source>
        <dbReference type="ARBA" id="ARBA00023002"/>
    </source>
</evidence>
<name>A0A5E4LX79_9ARCH</name>
<dbReference type="UniPathway" id="UPA00098">
    <property type="reaction ID" value="UER00361"/>
</dbReference>
<dbReference type="PIRSF" id="PIRSF000193">
    <property type="entry name" value="Pyrrol-5-carb_rd"/>
    <property type="match status" value="1"/>
</dbReference>
<keyword evidence="4" id="KW-0028">Amino-acid biosynthesis</keyword>
<organism evidence="8 9">
    <name type="scientific">Candidatus Bilamarchaeum dharawalense</name>
    <dbReference type="NCBI Taxonomy" id="2885759"/>
    <lineage>
        <taxon>Archaea</taxon>
        <taxon>Candidatus Micrarchaeota</taxon>
        <taxon>Candidatus Micrarchaeia</taxon>
        <taxon>Candidatus Anstonellales</taxon>
        <taxon>Candidatus Bilamarchaeaceae</taxon>
        <taxon>Candidatus Bilamarchaeum</taxon>
    </lineage>
</organism>
<dbReference type="HAMAP" id="MF_01925">
    <property type="entry name" value="P5C_reductase"/>
    <property type="match status" value="1"/>
</dbReference>
<dbReference type="InterPro" id="IPR036291">
    <property type="entry name" value="NAD(P)-bd_dom_sf"/>
</dbReference>
<feature type="binding site" evidence="5">
    <location>
        <begin position="6"/>
        <end position="11"/>
    </location>
    <ligand>
        <name>NADP(+)</name>
        <dbReference type="ChEBI" id="CHEBI:58349"/>
    </ligand>
</feature>
<evidence type="ECO:0000313" key="8">
    <source>
        <dbReference type="EMBL" id="VVC04486.1"/>
    </source>
</evidence>
<evidence type="ECO:0000256" key="1">
    <source>
        <dbReference type="ARBA" id="ARBA00005525"/>
    </source>
</evidence>
<comment type="pathway">
    <text evidence="4">Amino-acid biosynthesis; L-proline biosynthesis; L-proline from L-glutamate 5-semialdehyde: step 1/1.</text>
</comment>
<dbReference type="Gene3D" id="1.10.3730.10">
    <property type="entry name" value="ProC C-terminal domain-like"/>
    <property type="match status" value="1"/>
</dbReference>
<comment type="catalytic activity">
    <reaction evidence="4">
        <text>L-proline + NADP(+) = (S)-1-pyrroline-5-carboxylate + NADPH + 2 H(+)</text>
        <dbReference type="Rhea" id="RHEA:14109"/>
        <dbReference type="ChEBI" id="CHEBI:15378"/>
        <dbReference type="ChEBI" id="CHEBI:17388"/>
        <dbReference type="ChEBI" id="CHEBI:57783"/>
        <dbReference type="ChEBI" id="CHEBI:58349"/>
        <dbReference type="ChEBI" id="CHEBI:60039"/>
        <dbReference type="EC" id="1.5.1.2"/>
    </reaction>
</comment>
<dbReference type="GO" id="GO:0005737">
    <property type="term" value="C:cytoplasm"/>
    <property type="evidence" value="ECO:0007669"/>
    <property type="project" value="UniProtKB-SubCell"/>
</dbReference>
<evidence type="ECO:0000256" key="2">
    <source>
        <dbReference type="ARBA" id="ARBA00022857"/>
    </source>
</evidence>
<accession>A0A5E4LX79</accession>
<dbReference type="GO" id="GO:0004735">
    <property type="term" value="F:pyrroline-5-carboxylate reductase activity"/>
    <property type="evidence" value="ECO:0007669"/>
    <property type="project" value="UniProtKB-UniRule"/>
</dbReference>
<dbReference type="Proteomes" id="UP000789941">
    <property type="component" value="Unassembled WGS sequence"/>
</dbReference>
<dbReference type="FunFam" id="1.10.3730.10:FF:000001">
    <property type="entry name" value="Pyrroline-5-carboxylate reductase"/>
    <property type="match status" value="1"/>
</dbReference>
<gene>
    <name evidence="4 8" type="primary">proC</name>
    <name evidence="8" type="ORF">LFW2832_00979</name>
</gene>
<dbReference type="GO" id="GO:0055129">
    <property type="term" value="P:L-proline biosynthetic process"/>
    <property type="evidence" value="ECO:0007669"/>
    <property type="project" value="UniProtKB-UniRule"/>
</dbReference>
<reference evidence="8 9" key="1">
    <citation type="submission" date="2019-08" db="EMBL/GenBank/DDBJ databases">
        <authorList>
            <person name="Vazquez-Campos X."/>
        </authorList>
    </citation>
    <scope>NUCLEOTIDE SEQUENCE [LARGE SCALE GENOMIC DNA]</scope>
    <source>
        <strain evidence="8">LFW-283_2</strain>
    </source>
</reference>
<keyword evidence="2 4" id="KW-0521">NADP</keyword>
<dbReference type="InterPro" id="IPR000304">
    <property type="entry name" value="Pyrroline-COOH_reductase"/>
</dbReference>
<dbReference type="AlphaFoldDB" id="A0A5E4LX79"/>
<evidence type="ECO:0000256" key="4">
    <source>
        <dbReference type="HAMAP-Rule" id="MF_01925"/>
    </source>
</evidence>
<dbReference type="SUPFAM" id="SSF48179">
    <property type="entry name" value="6-phosphogluconate dehydrogenase C-terminal domain-like"/>
    <property type="match status" value="1"/>
</dbReference>
<keyword evidence="4" id="KW-0963">Cytoplasm</keyword>
<comment type="subcellular location">
    <subcellularLocation>
        <location evidence="4">Cytoplasm</location>
    </subcellularLocation>
</comment>
<comment type="function">
    <text evidence="4">Catalyzes the reduction of 1-pyrroline-5-carboxylate (PCA) to L-proline.</text>
</comment>
<dbReference type="PANTHER" id="PTHR11645:SF0">
    <property type="entry name" value="PYRROLINE-5-CARBOXYLATE REDUCTASE 3"/>
    <property type="match status" value="1"/>
</dbReference>
<dbReference type="Pfam" id="PF03807">
    <property type="entry name" value="F420_oxidored"/>
    <property type="match status" value="1"/>
</dbReference>
<keyword evidence="3 4" id="KW-0560">Oxidoreductase</keyword>
<dbReference type="Pfam" id="PF14748">
    <property type="entry name" value="P5CR_dimer"/>
    <property type="match status" value="1"/>
</dbReference>
<dbReference type="InterPro" id="IPR029036">
    <property type="entry name" value="P5CR_dimer"/>
</dbReference>
<feature type="domain" description="Pyrroline-5-carboxylate reductase catalytic N-terminal" evidence="6">
    <location>
        <begin position="2"/>
        <end position="87"/>
    </location>
</feature>
<keyword evidence="4" id="KW-0641">Proline biosynthesis</keyword>
<dbReference type="EC" id="1.5.1.2" evidence="4"/>
<dbReference type="Gene3D" id="3.40.50.720">
    <property type="entry name" value="NAD(P)-binding Rossmann-like Domain"/>
    <property type="match status" value="1"/>
</dbReference>
<evidence type="ECO:0000313" key="9">
    <source>
        <dbReference type="Proteomes" id="UP000789941"/>
    </source>
</evidence>
<comment type="catalytic activity">
    <reaction evidence="4">
        <text>L-proline + NAD(+) = (S)-1-pyrroline-5-carboxylate + NADH + 2 H(+)</text>
        <dbReference type="Rhea" id="RHEA:14105"/>
        <dbReference type="ChEBI" id="CHEBI:15378"/>
        <dbReference type="ChEBI" id="CHEBI:17388"/>
        <dbReference type="ChEBI" id="CHEBI:57540"/>
        <dbReference type="ChEBI" id="CHEBI:57945"/>
        <dbReference type="ChEBI" id="CHEBI:60039"/>
        <dbReference type="EC" id="1.5.1.2"/>
    </reaction>
</comment>
<protein>
    <recommendedName>
        <fullName evidence="4">Pyrroline-5-carboxylate reductase</fullName>
        <shortName evidence="4">P5C reductase</shortName>
        <shortName evidence="4">P5CR</shortName>
        <ecNumber evidence="4">1.5.1.2</ecNumber>
    </recommendedName>
    <alternativeName>
        <fullName evidence="4">PCA reductase</fullName>
    </alternativeName>
</protein>
<dbReference type="SUPFAM" id="SSF51735">
    <property type="entry name" value="NAD(P)-binding Rossmann-fold domains"/>
    <property type="match status" value="1"/>
</dbReference>